<sequence>MTFAEQLTAFLTTPASRTKLITLRAIWRDRYVRDRLTCKGERGVNYEKLAGHLKSTNPALVSFIDSIVATTSMHLDAVLTAPMRIPLTRQPINLPL</sequence>
<reference evidence="1" key="1">
    <citation type="journal article" date="2022" name="Int. J. Syst. Evol. Microbiol.">
        <title>Pseudomonas aegrilactucae sp. nov. and Pseudomonas morbosilactucae sp. nov., pathogens causing bacterial rot of lettuce in Japan.</title>
        <authorList>
            <person name="Sawada H."/>
            <person name="Fujikawa T."/>
            <person name="Satou M."/>
        </authorList>
    </citation>
    <scope>NUCLEOTIDE SEQUENCE</scope>
    <source>
        <strain evidence="1">MAFF 301350</strain>
    </source>
</reference>
<gene>
    <name evidence="1" type="ORF">KUO17_23970</name>
</gene>
<name>A0A9Q2XNP0_9PSED</name>
<evidence type="ECO:0000313" key="1">
    <source>
        <dbReference type="EMBL" id="MBV6290046.1"/>
    </source>
</evidence>
<evidence type="ECO:0000313" key="2">
    <source>
        <dbReference type="Proteomes" id="UP001106592"/>
    </source>
</evidence>
<protein>
    <submittedName>
        <fullName evidence="1">Uncharacterized protein</fullName>
    </submittedName>
</protein>
<proteinExistence type="predicted"/>
<keyword evidence="2" id="KW-1185">Reference proteome</keyword>
<organism evidence="1 2">
    <name type="scientific">Pseudomonas aegrilactucae</name>
    <dbReference type="NCBI Taxonomy" id="2854028"/>
    <lineage>
        <taxon>Bacteria</taxon>
        <taxon>Pseudomonadati</taxon>
        <taxon>Pseudomonadota</taxon>
        <taxon>Gammaproteobacteria</taxon>
        <taxon>Pseudomonadales</taxon>
        <taxon>Pseudomonadaceae</taxon>
        <taxon>Pseudomonas</taxon>
    </lineage>
</organism>
<comment type="caution">
    <text evidence="1">The sequence shown here is derived from an EMBL/GenBank/DDBJ whole genome shotgun (WGS) entry which is preliminary data.</text>
</comment>
<accession>A0A9Q2XNP0</accession>
<reference evidence="1" key="2">
    <citation type="journal article" date="2023" name="Plant Pathol.">
        <title>Dismantling and reorganizing Pseudomonas marginalis sensu#lato.</title>
        <authorList>
            <person name="Sawada H."/>
            <person name="Fujikawa T."/>
            <person name="Satou M."/>
        </authorList>
    </citation>
    <scope>NUCLEOTIDE SEQUENCE</scope>
    <source>
        <strain evidence="1">MAFF 301350</strain>
    </source>
</reference>
<dbReference type="Proteomes" id="UP001106592">
    <property type="component" value="Unassembled WGS sequence"/>
</dbReference>
<dbReference type="RefSeq" id="WP_217978054.1">
    <property type="nucleotide sequence ID" value="NZ_JAHTBI010000107.1"/>
</dbReference>
<dbReference type="EMBL" id="JAHTBI010000107">
    <property type="protein sequence ID" value="MBV6290046.1"/>
    <property type="molecule type" value="Genomic_DNA"/>
</dbReference>
<dbReference type="AlphaFoldDB" id="A0A9Q2XNP0"/>